<evidence type="ECO:0000313" key="1">
    <source>
        <dbReference type="EMBL" id="RXW22791.1"/>
    </source>
</evidence>
<gene>
    <name evidence="1" type="ORF">EST38_g3062</name>
</gene>
<accession>A0A4Q2DT55</accession>
<dbReference type="STRING" id="2316362.A0A4Q2DT55"/>
<dbReference type="OrthoDB" id="3168582at2759"/>
<evidence type="ECO:0000313" key="2">
    <source>
        <dbReference type="Proteomes" id="UP000290288"/>
    </source>
</evidence>
<keyword evidence="2" id="KW-1185">Reference proteome</keyword>
<sequence length="212" mass="23775">MTFSRDFPPTSPRLTASEVMEVPRLIQAAAALSIVLNNKGIRHAFHGSVLPALLAKNSYSDEIFCIVESGANHTHPFRRVRDAVAGNDDFSVSHSTFTNRLHVVYRRPIPAVEIEILPAGETGPRVLDSATVMALQGVPFLTYSEFIRAKLKAWMIRGSEKDASDIAFMLSQYWNVVDINRIPEQDMDVFACRNSSVVPAWTALRKRYSNRR</sequence>
<organism evidence="1 2">
    <name type="scientific">Candolleomyces aberdarensis</name>
    <dbReference type="NCBI Taxonomy" id="2316362"/>
    <lineage>
        <taxon>Eukaryota</taxon>
        <taxon>Fungi</taxon>
        <taxon>Dikarya</taxon>
        <taxon>Basidiomycota</taxon>
        <taxon>Agaricomycotina</taxon>
        <taxon>Agaricomycetes</taxon>
        <taxon>Agaricomycetidae</taxon>
        <taxon>Agaricales</taxon>
        <taxon>Agaricineae</taxon>
        <taxon>Psathyrellaceae</taxon>
        <taxon>Candolleomyces</taxon>
    </lineage>
</organism>
<dbReference type="Proteomes" id="UP000290288">
    <property type="component" value="Unassembled WGS sequence"/>
</dbReference>
<dbReference type="AlphaFoldDB" id="A0A4Q2DT55"/>
<comment type="caution">
    <text evidence="1">The sequence shown here is derived from an EMBL/GenBank/DDBJ whole genome shotgun (WGS) entry which is preliminary data.</text>
</comment>
<protein>
    <submittedName>
        <fullName evidence="1">Uncharacterized protein</fullName>
    </submittedName>
</protein>
<reference evidence="1 2" key="1">
    <citation type="submission" date="2019-01" db="EMBL/GenBank/DDBJ databases">
        <title>Draft genome sequence of Psathyrella aberdarensis IHI B618.</title>
        <authorList>
            <person name="Buettner E."/>
            <person name="Kellner H."/>
        </authorList>
    </citation>
    <scope>NUCLEOTIDE SEQUENCE [LARGE SCALE GENOMIC DNA]</scope>
    <source>
        <strain evidence="1 2">IHI B618</strain>
    </source>
</reference>
<dbReference type="EMBL" id="SDEE01000060">
    <property type="protein sequence ID" value="RXW22791.1"/>
    <property type="molecule type" value="Genomic_DNA"/>
</dbReference>
<name>A0A4Q2DT55_9AGAR</name>
<proteinExistence type="predicted"/>